<dbReference type="SUPFAM" id="SSF46689">
    <property type="entry name" value="Homeodomain-like"/>
    <property type="match status" value="1"/>
</dbReference>
<dbReference type="SUPFAM" id="SSF48498">
    <property type="entry name" value="Tetracyclin repressor-like, C-terminal domain"/>
    <property type="match status" value="1"/>
</dbReference>
<dbReference type="PRINTS" id="PR00455">
    <property type="entry name" value="HTHTETR"/>
</dbReference>
<dbReference type="InterPro" id="IPR036271">
    <property type="entry name" value="Tet_transcr_reg_TetR-rel_C_sf"/>
</dbReference>
<organism evidence="8 9">
    <name type="scientific">Caldimonas thermodepolymerans</name>
    <dbReference type="NCBI Taxonomy" id="215580"/>
    <lineage>
        <taxon>Bacteria</taxon>
        <taxon>Pseudomonadati</taxon>
        <taxon>Pseudomonadota</taxon>
        <taxon>Betaproteobacteria</taxon>
        <taxon>Burkholderiales</taxon>
        <taxon>Sphaerotilaceae</taxon>
        <taxon>Caldimonas</taxon>
    </lineage>
</organism>
<feature type="domain" description="HTH tetR-type" evidence="7">
    <location>
        <begin position="5"/>
        <end position="65"/>
    </location>
</feature>
<evidence type="ECO:0000259" key="7">
    <source>
        <dbReference type="PROSITE" id="PS50977"/>
    </source>
</evidence>
<keyword evidence="1" id="KW-0678">Repressor</keyword>
<dbReference type="GO" id="GO:0000976">
    <property type="term" value="F:transcription cis-regulatory region binding"/>
    <property type="evidence" value="ECO:0007669"/>
    <property type="project" value="TreeGrafter"/>
</dbReference>
<accession>A0AA46DGU7</accession>
<feature type="DNA-binding region" description="H-T-H motif" evidence="5">
    <location>
        <begin position="28"/>
        <end position="47"/>
    </location>
</feature>
<dbReference type="EMBL" id="SLXF01000001">
    <property type="protein sequence ID" value="TCP09865.1"/>
    <property type="molecule type" value="Genomic_DNA"/>
</dbReference>
<evidence type="ECO:0000256" key="5">
    <source>
        <dbReference type="PROSITE-ProRule" id="PRU00335"/>
    </source>
</evidence>
<evidence type="ECO:0000256" key="4">
    <source>
        <dbReference type="ARBA" id="ARBA00023163"/>
    </source>
</evidence>
<proteinExistence type="predicted"/>
<dbReference type="PANTHER" id="PTHR30055">
    <property type="entry name" value="HTH-TYPE TRANSCRIPTIONAL REGULATOR RUTR"/>
    <property type="match status" value="1"/>
</dbReference>
<keyword evidence="6" id="KW-0812">Transmembrane</keyword>
<evidence type="ECO:0000313" key="9">
    <source>
        <dbReference type="Proteomes" id="UP000294772"/>
    </source>
</evidence>
<keyword evidence="4" id="KW-0804">Transcription</keyword>
<dbReference type="GO" id="GO:0003700">
    <property type="term" value="F:DNA-binding transcription factor activity"/>
    <property type="evidence" value="ECO:0007669"/>
    <property type="project" value="TreeGrafter"/>
</dbReference>
<dbReference type="PROSITE" id="PS01081">
    <property type="entry name" value="HTH_TETR_1"/>
    <property type="match status" value="1"/>
</dbReference>
<reference evidence="8 9" key="1">
    <citation type="submission" date="2019-03" db="EMBL/GenBank/DDBJ databases">
        <title>Genomic Encyclopedia of Type Strains, Phase IV (KMG-IV): sequencing the most valuable type-strain genomes for metagenomic binning, comparative biology and taxonomic classification.</title>
        <authorList>
            <person name="Goeker M."/>
        </authorList>
    </citation>
    <scope>NUCLEOTIDE SEQUENCE [LARGE SCALE GENOMIC DNA]</scope>
    <source>
        <strain evidence="8 9">DSM 15264</strain>
    </source>
</reference>
<keyword evidence="2" id="KW-0805">Transcription regulation</keyword>
<keyword evidence="6" id="KW-0472">Membrane</keyword>
<dbReference type="PANTHER" id="PTHR30055:SF187">
    <property type="entry name" value="TRANSCRIPTIONAL REGULATORY PROTEIN"/>
    <property type="match status" value="1"/>
</dbReference>
<dbReference type="InterPro" id="IPR050109">
    <property type="entry name" value="HTH-type_TetR-like_transc_reg"/>
</dbReference>
<dbReference type="InterPro" id="IPR009057">
    <property type="entry name" value="Homeodomain-like_sf"/>
</dbReference>
<dbReference type="RefSeq" id="WP_132763245.1">
    <property type="nucleotide sequence ID" value="NZ_CALFFA010000022.1"/>
</dbReference>
<dbReference type="Pfam" id="PF00440">
    <property type="entry name" value="TetR_N"/>
    <property type="match status" value="1"/>
</dbReference>
<keyword evidence="6" id="KW-1133">Transmembrane helix</keyword>
<dbReference type="InterPro" id="IPR001647">
    <property type="entry name" value="HTH_TetR"/>
</dbReference>
<feature type="transmembrane region" description="Helical" evidence="6">
    <location>
        <begin position="149"/>
        <end position="168"/>
    </location>
</feature>
<keyword evidence="3 5" id="KW-0238">DNA-binding</keyword>
<evidence type="ECO:0000256" key="2">
    <source>
        <dbReference type="ARBA" id="ARBA00023015"/>
    </source>
</evidence>
<evidence type="ECO:0000256" key="6">
    <source>
        <dbReference type="SAM" id="Phobius"/>
    </source>
</evidence>
<dbReference type="PROSITE" id="PS50977">
    <property type="entry name" value="HTH_TETR_2"/>
    <property type="match status" value="1"/>
</dbReference>
<dbReference type="Proteomes" id="UP000294772">
    <property type="component" value="Unassembled WGS sequence"/>
</dbReference>
<comment type="caution">
    <text evidence="8">The sequence shown here is derived from an EMBL/GenBank/DDBJ whole genome shotgun (WGS) entry which is preliminary data.</text>
</comment>
<evidence type="ECO:0000256" key="1">
    <source>
        <dbReference type="ARBA" id="ARBA00022491"/>
    </source>
</evidence>
<dbReference type="AlphaFoldDB" id="A0AA46DGU7"/>
<protein>
    <submittedName>
        <fullName evidence="8">TetR family transcriptional regulator</fullName>
    </submittedName>
</protein>
<dbReference type="Gene3D" id="1.10.357.10">
    <property type="entry name" value="Tetracycline Repressor, domain 2"/>
    <property type="match status" value="1"/>
</dbReference>
<gene>
    <name evidence="8" type="ORF">EV676_101445</name>
</gene>
<evidence type="ECO:0000256" key="3">
    <source>
        <dbReference type="ARBA" id="ARBA00023125"/>
    </source>
</evidence>
<evidence type="ECO:0000313" key="8">
    <source>
        <dbReference type="EMBL" id="TCP09865.1"/>
    </source>
</evidence>
<sequence>MPSRPSTRDQILQSASVLFLAQGFDATSMDQVRQHAGVSNGSLYHHFPTKNHLARALYEAALADFHASLLQAIRSDPDAEAGVRGLVAAYLGWVLKHPDRARVLHELRRTTAIAGVEPDWGALNAPAYAALRAWVAGRVERREMKPMPFAVWIALVFAPLLQLTPHWLRADKPAVPRDLRALLADAAWAAVGSLPPGDAR</sequence>
<dbReference type="InterPro" id="IPR023772">
    <property type="entry name" value="DNA-bd_HTH_TetR-type_CS"/>
</dbReference>
<name>A0AA46DGU7_9BURK</name>